<evidence type="ECO:0000313" key="2">
    <source>
        <dbReference type="EMBL" id="KAI7797547.1"/>
    </source>
</evidence>
<feature type="non-terminal residue" evidence="2">
    <location>
        <position position="157"/>
    </location>
</feature>
<protein>
    <submittedName>
        <fullName evidence="2">Uncharacterized protein</fullName>
    </submittedName>
</protein>
<accession>A0A9W7THR0</accession>
<evidence type="ECO:0000313" key="3">
    <source>
        <dbReference type="Proteomes" id="UP001059041"/>
    </source>
</evidence>
<feature type="compositionally biased region" description="Low complexity" evidence="1">
    <location>
        <begin position="45"/>
        <end position="57"/>
    </location>
</feature>
<dbReference type="EMBL" id="JAFHDT010000017">
    <property type="protein sequence ID" value="KAI7797547.1"/>
    <property type="molecule type" value="Genomic_DNA"/>
</dbReference>
<feature type="region of interest" description="Disordered" evidence="1">
    <location>
        <begin position="1"/>
        <end position="59"/>
    </location>
</feature>
<dbReference type="AlphaFoldDB" id="A0A9W7THR0"/>
<feature type="compositionally biased region" description="Acidic residues" evidence="1">
    <location>
        <begin position="137"/>
        <end position="147"/>
    </location>
</feature>
<name>A0A9W7THR0_TRIRA</name>
<sequence>SCYQYFDDDESDDELRPLLSENSASENVEYELTQRPTDDSDLDYSDSMSSSDRSSSDIPYRLFINESEDDEIRPLLSDNSASEDAEYELLTDSSGMDGDLLSSAFYIEASEISVDMDDLFVGTIFNLIGRNLEDEFLMDNDDPESDSSESPMSSTGL</sequence>
<feature type="region of interest" description="Disordered" evidence="1">
    <location>
        <begin position="137"/>
        <end position="157"/>
    </location>
</feature>
<keyword evidence="3" id="KW-1185">Reference proteome</keyword>
<gene>
    <name evidence="2" type="ORF">IRJ41_016741</name>
</gene>
<feature type="compositionally biased region" description="Acidic residues" evidence="1">
    <location>
        <begin position="1"/>
        <end position="13"/>
    </location>
</feature>
<reference evidence="2" key="1">
    <citation type="submission" date="2021-02" db="EMBL/GenBank/DDBJ databases">
        <title>Comparative genomics reveals that relaxation of natural selection precedes convergent phenotypic evolution of cavefish.</title>
        <authorList>
            <person name="Peng Z."/>
        </authorList>
    </citation>
    <scope>NUCLEOTIDE SEQUENCE</scope>
    <source>
        <tissue evidence="2">Muscle</tissue>
    </source>
</reference>
<organism evidence="2 3">
    <name type="scientific">Triplophysa rosa</name>
    <name type="common">Cave loach</name>
    <dbReference type="NCBI Taxonomy" id="992332"/>
    <lineage>
        <taxon>Eukaryota</taxon>
        <taxon>Metazoa</taxon>
        <taxon>Chordata</taxon>
        <taxon>Craniata</taxon>
        <taxon>Vertebrata</taxon>
        <taxon>Euteleostomi</taxon>
        <taxon>Actinopterygii</taxon>
        <taxon>Neopterygii</taxon>
        <taxon>Teleostei</taxon>
        <taxon>Ostariophysi</taxon>
        <taxon>Cypriniformes</taxon>
        <taxon>Nemacheilidae</taxon>
        <taxon>Triplophysa</taxon>
    </lineage>
</organism>
<feature type="compositionally biased region" description="Low complexity" evidence="1">
    <location>
        <begin position="148"/>
        <end position="157"/>
    </location>
</feature>
<evidence type="ECO:0000256" key="1">
    <source>
        <dbReference type="SAM" id="MobiDB-lite"/>
    </source>
</evidence>
<proteinExistence type="predicted"/>
<dbReference type="Proteomes" id="UP001059041">
    <property type="component" value="Linkage Group LG17"/>
</dbReference>
<comment type="caution">
    <text evidence="2">The sequence shown here is derived from an EMBL/GenBank/DDBJ whole genome shotgun (WGS) entry which is preliminary data.</text>
</comment>